<name>A0AAD6UWA2_9AGAR</name>
<protein>
    <submittedName>
        <fullName evidence="1">Uncharacterized protein</fullName>
    </submittedName>
</protein>
<evidence type="ECO:0000313" key="2">
    <source>
        <dbReference type="Proteomes" id="UP001219525"/>
    </source>
</evidence>
<sequence>QRLFFSCKHMMSGSCSSMQASTAAATVGTVKEFLKAGFGEGIDYLEDVTI</sequence>
<proteinExistence type="predicted"/>
<gene>
    <name evidence="1" type="ORF">GGX14DRAFT_304548</name>
</gene>
<dbReference type="EMBL" id="JARJCW010000084">
    <property type="protein sequence ID" value="KAJ7196423.1"/>
    <property type="molecule type" value="Genomic_DNA"/>
</dbReference>
<feature type="non-terminal residue" evidence="1">
    <location>
        <position position="50"/>
    </location>
</feature>
<organism evidence="1 2">
    <name type="scientific">Mycena pura</name>
    <dbReference type="NCBI Taxonomy" id="153505"/>
    <lineage>
        <taxon>Eukaryota</taxon>
        <taxon>Fungi</taxon>
        <taxon>Dikarya</taxon>
        <taxon>Basidiomycota</taxon>
        <taxon>Agaricomycotina</taxon>
        <taxon>Agaricomycetes</taxon>
        <taxon>Agaricomycetidae</taxon>
        <taxon>Agaricales</taxon>
        <taxon>Marasmiineae</taxon>
        <taxon>Mycenaceae</taxon>
        <taxon>Mycena</taxon>
    </lineage>
</organism>
<reference evidence="1" key="1">
    <citation type="submission" date="2023-03" db="EMBL/GenBank/DDBJ databases">
        <title>Massive genome expansion in bonnet fungi (Mycena s.s.) driven by repeated elements and novel gene families across ecological guilds.</title>
        <authorList>
            <consortium name="Lawrence Berkeley National Laboratory"/>
            <person name="Harder C.B."/>
            <person name="Miyauchi S."/>
            <person name="Viragh M."/>
            <person name="Kuo A."/>
            <person name="Thoen E."/>
            <person name="Andreopoulos B."/>
            <person name="Lu D."/>
            <person name="Skrede I."/>
            <person name="Drula E."/>
            <person name="Henrissat B."/>
            <person name="Morin E."/>
            <person name="Kohler A."/>
            <person name="Barry K."/>
            <person name="LaButti K."/>
            <person name="Morin E."/>
            <person name="Salamov A."/>
            <person name="Lipzen A."/>
            <person name="Mereny Z."/>
            <person name="Hegedus B."/>
            <person name="Baldrian P."/>
            <person name="Stursova M."/>
            <person name="Weitz H."/>
            <person name="Taylor A."/>
            <person name="Grigoriev I.V."/>
            <person name="Nagy L.G."/>
            <person name="Martin F."/>
            <person name="Kauserud H."/>
        </authorList>
    </citation>
    <scope>NUCLEOTIDE SEQUENCE</scope>
    <source>
        <strain evidence="1">9144</strain>
    </source>
</reference>
<evidence type="ECO:0000313" key="1">
    <source>
        <dbReference type="EMBL" id="KAJ7196423.1"/>
    </source>
</evidence>
<accession>A0AAD6UWA2</accession>
<dbReference type="Proteomes" id="UP001219525">
    <property type="component" value="Unassembled WGS sequence"/>
</dbReference>
<keyword evidence="2" id="KW-1185">Reference proteome</keyword>
<dbReference type="AlphaFoldDB" id="A0AAD6UWA2"/>
<feature type="non-terminal residue" evidence="1">
    <location>
        <position position="1"/>
    </location>
</feature>
<comment type="caution">
    <text evidence="1">The sequence shown here is derived from an EMBL/GenBank/DDBJ whole genome shotgun (WGS) entry which is preliminary data.</text>
</comment>